<evidence type="ECO:0000259" key="7">
    <source>
        <dbReference type="PROSITE" id="PS50112"/>
    </source>
</evidence>
<dbReference type="SMART" id="SM00091">
    <property type="entry name" value="PAS"/>
    <property type="match status" value="2"/>
</dbReference>
<dbReference type="SUPFAM" id="SSF55785">
    <property type="entry name" value="PYP-like sensor domain (PAS domain)"/>
    <property type="match status" value="3"/>
</dbReference>
<dbReference type="SMART" id="SM00065">
    <property type="entry name" value="GAF"/>
    <property type="match status" value="1"/>
</dbReference>
<dbReference type="SUPFAM" id="SSF47384">
    <property type="entry name" value="Homodimeric domain of signal transducing histidine kinase"/>
    <property type="match status" value="1"/>
</dbReference>
<dbReference type="InterPro" id="IPR003594">
    <property type="entry name" value="HATPase_dom"/>
</dbReference>
<reference evidence="9 10" key="1">
    <citation type="submission" date="2024-08" db="EMBL/GenBank/DDBJ databases">
        <authorList>
            <person name="Lu H."/>
        </authorList>
    </citation>
    <scope>NUCLEOTIDE SEQUENCE [LARGE SCALE GENOMIC DNA]</scope>
    <source>
        <strain evidence="9 10">LKC17W</strain>
    </source>
</reference>
<evidence type="ECO:0000256" key="1">
    <source>
        <dbReference type="ARBA" id="ARBA00000085"/>
    </source>
</evidence>
<evidence type="ECO:0000256" key="3">
    <source>
        <dbReference type="ARBA" id="ARBA00022553"/>
    </source>
</evidence>
<dbReference type="Pfam" id="PF01590">
    <property type="entry name" value="GAF"/>
    <property type="match status" value="1"/>
</dbReference>
<dbReference type="PROSITE" id="PS50109">
    <property type="entry name" value="HIS_KIN"/>
    <property type="match status" value="1"/>
</dbReference>
<dbReference type="InterPro" id="IPR013655">
    <property type="entry name" value="PAS_fold_3"/>
</dbReference>
<dbReference type="SMART" id="SM00388">
    <property type="entry name" value="HisKA"/>
    <property type="match status" value="1"/>
</dbReference>
<dbReference type="CDD" id="cd00130">
    <property type="entry name" value="PAS"/>
    <property type="match status" value="3"/>
</dbReference>
<dbReference type="InterPro" id="IPR000700">
    <property type="entry name" value="PAS-assoc_C"/>
</dbReference>
<dbReference type="InterPro" id="IPR036890">
    <property type="entry name" value="HATPase_C_sf"/>
</dbReference>
<dbReference type="PANTHER" id="PTHR43304">
    <property type="entry name" value="PHYTOCHROME-LIKE PROTEIN CPH1"/>
    <property type="match status" value="1"/>
</dbReference>
<dbReference type="RefSeq" id="WP_394396089.1">
    <property type="nucleotide sequence ID" value="NZ_JBIGHW010000002.1"/>
</dbReference>
<protein>
    <recommendedName>
        <fullName evidence="2">histidine kinase</fullName>
        <ecNumber evidence="2">2.7.13.3</ecNumber>
    </recommendedName>
</protein>
<evidence type="ECO:0000313" key="9">
    <source>
        <dbReference type="EMBL" id="MFG6440154.1"/>
    </source>
</evidence>
<dbReference type="PROSITE" id="PS50113">
    <property type="entry name" value="PAC"/>
    <property type="match status" value="2"/>
</dbReference>
<dbReference type="EC" id="2.7.13.3" evidence="2"/>
<dbReference type="InterPro" id="IPR029016">
    <property type="entry name" value="GAF-like_dom_sf"/>
</dbReference>
<dbReference type="InterPro" id="IPR005467">
    <property type="entry name" value="His_kinase_dom"/>
</dbReference>
<evidence type="ECO:0000259" key="8">
    <source>
        <dbReference type="PROSITE" id="PS50113"/>
    </source>
</evidence>
<dbReference type="InterPro" id="IPR004358">
    <property type="entry name" value="Sig_transdc_His_kin-like_C"/>
</dbReference>
<accession>A0ABW7FEL0</accession>
<comment type="caution">
    <text evidence="9">The sequence shown here is derived from an EMBL/GenBank/DDBJ whole genome shotgun (WGS) entry which is preliminary data.</text>
</comment>
<feature type="domain" description="PAS" evidence="7">
    <location>
        <begin position="174"/>
        <end position="244"/>
    </location>
</feature>
<gene>
    <name evidence="9" type="ORF">ACG0Z3_05605</name>
</gene>
<proteinExistence type="predicted"/>
<keyword evidence="4" id="KW-0808">Transferase</keyword>
<comment type="catalytic activity">
    <reaction evidence="1">
        <text>ATP + protein L-histidine = ADP + protein N-phospho-L-histidine.</text>
        <dbReference type="EC" id="2.7.13.3"/>
    </reaction>
</comment>
<evidence type="ECO:0000256" key="5">
    <source>
        <dbReference type="ARBA" id="ARBA00022777"/>
    </source>
</evidence>
<dbReference type="Pfam" id="PF13426">
    <property type="entry name" value="PAS_9"/>
    <property type="match status" value="1"/>
</dbReference>
<evidence type="ECO:0000313" key="10">
    <source>
        <dbReference type="Proteomes" id="UP001606301"/>
    </source>
</evidence>
<dbReference type="Proteomes" id="UP001606301">
    <property type="component" value="Unassembled WGS sequence"/>
</dbReference>
<dbReference type="Pfam" id="PF02518">
    <property type="entry name" value="HATPase_c"/>
    <property type="match status" value="1"/>
</dbReference>
<dbReference type="InterPro" id="IPR003018">
    <property type="entry name" value="GAF"/>
</dbReference>
<dbReference type="InterPro" id="IPR003661">
    <property type="entry name" value="HisK_dim/P_dom"/>
</dbReference>
<dbReference type="CDD" id="cd00082">
    <property type="entry name" value="HisKA"/>
    <property type="match status" value="1"/>
</dbReference>
<dbReference type="InterPro" id="IPR052162">
    <property type="entry name" value="Sensor_kinase/Photoreceptor"/>
</dbReference>
<dbReference type="PRINTS" id="PR00344">
    <property type="entry name" value="BCTRLSENSOR"/>
</dbReference>
<dbReference type="Gene3D" id="3.30.450.20">
    <property type="entry name" value="PAS domain"/>
    <property type="match status" value="3"/>
</dbReference>
<keyword evidence="5" id="KW-0418">Kinase</keyword>
<evidence type="ECO:0000256" key="4">
    <source>
        <dbReference type="ARBA" id="ARBA00022679"/>
    </source>
</evidence>
<dbReference type="InterPro" id="IPR013656">
    <property type="entry name" value="PAS_4"/>
</dbReference>
<sequence>MPPAPFRPDEARVLAALQALQVLDTPAEPMLDALARAASIACGTPIALISLVDAERQWFKANVGLDGATETHRDLAFCAHAVLGTEVMVVPDARNDARFAANPLVVGDPGIRFYAGAPLRLKGGETIGTLCVIDRQPRQPDEQQLALLGCLATAVAGALEARVASKQVEAAVREMAWAAMVLEHSADAIISLDADLVVRRWNPAAERLFGYSAAEIIGRSASVLAPAAERAGQQQARNRAVVGQAHTYDAVRLHKDGSELPVSITLVPEFDEQGHVPTATLFVRDTRHHQRALANSAAAAEMMRRHYEHTPLMLHVIDASNRLVMVSNRWLDALGYQRDEVIGRPSLDFLTPASREKAMRQGLPTIRDTGRIDDIELQFVTRDGRVRDVLLSAIADIGPDPQAHLVVAGLQDITERKLQEAARRDSEDLLERTGQVAGVGGWSLDVASGRIRWSSETRRIHGVDAGYQPQLENAIEFYAPESRPLIQAAVQTGMATGAPWDLELQLLRMDGRQIWVRAVGAVEFEDGRPLRLVGALQDITERRLLDQRLTDKRLALARSNDELERFAYVASHDLQEPLRMVTSYGQLLARRHADGLSAEGREFLHYMVDGGQRAQALIRDLLSLARLGSEGRAPVPVALEQVLADVLQPLRLKRQETGAHITHDALPVVTADPVQMRQLLGNLVGNALKFTGARPPLIHLGAQREPGHWRISVQDNGIGIEPKFFGRIFVLFQRLHLRSEHEGTGIGLALCKKIVERHGGNIGVQSAPGEGATFWFTLPDTPPSSEA</sequence>
<keyword evidence="3" id="KW-0597">Phosphoprotein</keyword>
<organism evidence="9 10">
    <name type="scientific">Pelomonas margarita</name>
    <dbReference type="NCBI Taxonomy" id="3299031"/>
    <lineage>
        <taxon>Bacteria</taxon>
        <taxon>Pseudomonadati</taxon>
        <taxon>Pseudomonadota</taxon>
        <taxon>Betaproteobacteria</taxon>
        <taxon>Burkholderiales</taxon>
        <taxon>Sphaerotilaceae</taxon>
        <taxon>Roseateles</taxon>
    </lineage>
</organism>
<dbReference type="InterPro" id="IPR001610">
    <property type="entry name" value="PAC"/>
</dbReference>
<dbReference type="Gene3D" id="1.10.287.130">
    <property type="match status" value="1"/>
</dbReference>
<name>A0ABW7FEL0_9BURK</name>
<dbReference type="SMART" id="SM00387">
    <property type="entry name" value="HATPase_c"/>
    <property type="match status" value="1"/>
</dbReference>
<dbReference type="InterPro" id="IPR000014">
    <property type="entry name" value="PAS"/>
</dbReference>
<dbReference type="InterPro" id="IPR036097">
    <property type="entry name" value="HisK_dim/P_sf"/>
</dbReference>
<dbReference type="SMART" id="SM00086">
    <property type="entry name" value="PAC"/>
    <property type="match status" value="3"/>
</dbReference>
<dbReference type="PROSITE" id="PS50112">
    <property type="entry name" value="PAS"/>
    <property type="match status" value="2"/>
</dbReference>
<feature type="domain" description="PAC" evidence="8">
    <location>
        <begin position="500"/>
        <end position="551"/>
    </location>
</feature>
<dbReference type="PANTHER" id="PTHR43304:SF1">
    <property type="entry name" value="PAC DOMAIN-CONTAINING PROTEIN"/>
    <property type="match status" value="1"/>
</dbReference>
<dbReference type="Gene3D" id="3.30.565.10">
    <property type="entry name" value="Histidine kinase-like ATPase, C-terminal domain"/>
    <property type="match status" value="1"/>
</dbReference>
<dbReference type="Pfam" id="PF00512">
    <property type="entry name" value="HisKA"/>
    <property type="match status" value="1"/>
</dbReference>
<dbReference type="Gene3D" id="3.30.450.40">
    <property type="match status" value="1"/>
</dbReference>
<dbReference type="Pfam" id="PF08447">
    <property type="entry name" value="PAS_3"/>
    <property type="match status" value="1"/>
</dbReference>
<evidence type="ECO:0000256" key="2">
    <source>
        <dbReference type="ARBA" id="ARBA00012438"/>
    </source>
</evidence>
<feature type="domain" description="Histidine kinase" evidence="6">
    <location>
        <begin position="569"/>
        <end position="782"/>
    </location>
</feature>
<evidence type="ECO:0000259" key="6">
    <source>
        <dbReference type="PROSITE" id="PS50109"/>
    </source>
</evidence>
<dbReference type="EMBL" id="JBIGHW010000002">
    <property type="protein sequence ID" value="MFG6440154.1"/>
    <property type="molecule type" value="Genomic_DNA"/>
</dbReference>
<dbReference type="InterPro" id="IPR035965">
    <property type="entry name" value="PAS-like_dom_sf"/>
</dbReference>
<dbReference type="NCBIfam" id="TIGR00229">
    <property type="entry name" value="sensory_box"/>
    <property type="match status" value="2"/>
</dbReference>
<keyword evidence="10" id="KW-1185">Reference proteome</keyword>
<feature type="domain" description="PAS" evidence="7">
    <location>
        <begin position="299"/>
        <end position="370"/>
    </location>
</feature>
<dbReference type="Pfam" id="PF08448">
    <property type="entry name" value="PAS_4"/>
    <property type="match status" value="1"/>
</dbReference>
<feature type="domain" description="PAC" evidence="8">
    <location>
        <begin position="373"/>
        <end position="425"/>
    </location>
</feature>
<dbReference type="SUPFAM" id="SSF55781">
    <property type="entry name" value="GAF domain-like"/>
    <property type="match status" value="1"/>
</dbReference>
<dbReference type="Gene3D" id="2.10.70.100">
    <property type="match status" value="1"/>
</dbReference>
<dbReference type="SUPFAM" id="SSF55874">
    <property type="entry name" value="ATPase domain of HSP90 chaperone/DNA topoisomerase II/histidine kinase"/>
    <property type="match status" value="1"/>
</dbReference>